<dbReference type="InterPro" id="IPR006328">
    <property type="entry name" value="2-HAD"/>
</dbReference>
<dbReference type="Gene3D" id="1.10.150.750">
    <property type="match status" value="1"/>
</dbReference>
<evidence type="ECO:0000256" key="1">
    <source>
        <dbReference type="ARBA" id="ARBA00022801"/>
    </source>
</evidence>
<dbReference type="AlphaFoldDB" id="A0A2S9YUP3"/>
<gene>
    <name evidence="2" type="primary">dehH2</name>
    <name evidence="2" type="ORF">ENSA7_14320</name>
</gene>
<dbReference type="PRINTS" id="PR00413">
    <property type="entry name" value="HADHALOGNASE"/>
</dbReference>
<dbReference type="SUPFAM" id="SSF56784">
    <property type="entry name" value="HAD-like"/>
    <property type="match status" value="1"/>
</dbReference>
<dbReference type="InterPro" id="IPR006439">
    <property type="entry name" value="HAD-SF_hydro_IA"/>
</dbReference>
<dbReference type="InterPro" id="IPR036412">
    <property type="entry name" value="HAD-like_sf"/>
</dbReference>
<proteinExistence type="predicted"/>
<dbReference type="EMBL" id="PVNL01000035">
    <property type="protein sequence ID" value="PRQ08800.1"/>
    <property type="molecule type" value="Genomic_DNA"/>
</dbReference>
<comment type="caution">
    <text evidence="2">The sequence shown here is derived from an EMBL/GenBank/DDBJ whole genome shotgun (WGS) entry which is preliminary data.</text>
</comment>
<dbReference type="Pfam" id="PF00702">
    <property type="entry name" value="Hydrolase"/>
    <property type="match status" value="1"/>
</dbReference>
<evidence type="ECO:0000313" key="2">
    <source>
        <dbReference type="EMBL" id="PRQ08800.1"/>
    </source>
</evidence>
<reference evidence="2 3" key="1">
    <citation type="submission" date="2018-03" db="EMBL/GenBank/DDBJ databases">
        <title>Draft Genome Sequences of the Obligatory Marine Myxobacteria Enhygromyxa salina SWB007.</title>
        <authorList>
            <person name="Poehlein A."/>
            <person name="Moghaddam J.A."/>
            <person name="Harms H."/>
            <person name="Alanjari M."/>
            <person name="Koenig G.M."/>
            <person name="Daniel R."/>
            <person name="Schaeberle T.F."/>
        </authorList>
    </citation>
    <scope>NUCLEOTIDE SEQUENCE [LARGE SCALE GENOMIC DNA]</scope>
    <source>
        <strain evidence="2 3">SWB007</strain>
    </source>
</reference>
<dbReference type="EC" id="3.8.1.3" evidence="2"/>
<keyword evidence="1 2" id="KW-0378">Hydrolase</keyword>
<accession>A0A2S9YUP3</accession>
<dbReference type="OrthoDB" id="9785638at2"/>
<dbReference type="GO" id="GO:0018785">
    <property type="term" value="F:haloacetate dehalogenase activity"/>
    <property type="evidence" value="ECO:0007669"/>
    <property type="project" value="UniProtKB-EC"/>
</dbReference>
<protein>
    <submittedName>
        <fullName evidence="2">Haloacetate dehalogenase H-2</fullName>
        <ecNumber evidence="2">3.8.1.3</ecNumber>
    </submittedName>
</protein>
<dbReference type="Proteomes" id="UP000238823">
    <property type="component" value="Unassembled WGS sequence"/>
</dbReference>
<dbReference type="CDD" id="cd02588">
    <property type="entry name" value="HAD_L2-DEX"/>
    <property type="match status" value="1"/>
</dbReference>
<dbReference type="InterPro" id="IPR051540">
    <property type="entry name" value="S-2-haloacid_dehalogenase"/>
</dbReference>
<organism evidence="2 3">
    <name type="scientific">Enhygromyxa salina</name>
    <dbReference type="NCBI Taxonomy" id="215803"/>
    <lineage>
        <taxon>Bacteria</taxon>
        <taxon>Pseudomonadati</taxon>
        <taxon>Myxococcota</taxon>
        <taxon>Polyangia</taxon>
        <taxon>Nannocystales</taxon>
        <taxon>Nannocystaceae</taxon>
        <taxon>Enhygromyxa</taxon>
    </lineage>
</organism>
<dbReference type="NCBIfam" id="TIGR01493">
    <property type="entry name" value="HAD-SF-IA-v2"/>
    <property type="match status" value="1"/>
</dbReference>
<dbReference type="SFLD" id="SFLDG01129">
    <property type="entry name" value="C1.5:_HAD__Beta-PGM__Phosphata"/>
    <property type="match status" value="1"/>
</dbReference>
<name>A0A2S9YUP3_9BACT</name>
<dbReference type="InterPro" id="IPR023214">
    <property type="entry name" value="HAD_sf"/>
</dbReference>
<dbReference type="PANTHER" id="PTHR43316">
    <property type="entry name" value="HYDROLASE, HALOACID DELAHOGENASE-RELATED"/>
    <property type="match status" value="1"/>
</dbReference>
<evidence type="ECO:0000313" key="3">
    <source>
        <dbReference type="Proteomes" id="UP000238823"/>
    </source>
</evidence>
<dbReference type="PANTHER" id="PTHR43316:SF9">
    <property type="entry name" value="ACID DEHALOGENASE, PUTATIVE (AFU_ORTHOLOGUE AFUA_6G14460)-RELATED"/>
    <property type="match status" value="1"/>
</dbReference>
<sequence>MTPSLRPAEPESLAGARLSWGVAHETRGGSQLDEFGLCAQTAPMPNDAAPPGPRNFEVISFDCYGTLIDWESGILAAMHPVISRHELVSRPDEVLAAYARAEAAVEAGPYMPYREVLRRTFAGMAKDLGFAPQADELETLVESLPNWQPFPDTVASLRALAAAGHRLAIISNVDEDLFAGTARALQVEFDAVITACSVGCYKPHDAIFERAFERLGVTPGQMLHAAQSRYHDIGPGRRHGMQTVYVVRDSGRGSVSATPDVDELDAQPPADWTVSDLAGLVALLAR</sequence>
<dbReference type="NCBIfam" id="TIGR01428">
    <property type="entry name" value="HAD_type_II"/>
    <property type="match status" value="1"/>
</dbReference>
<dbReference type="SFLD" id="SFLDS00003">
    <property type="entry name" value="Haloacid_Dehalogenase"/>
    <property type="match status" value="1"/>
</dbReference>
<dbReference type="Gene3D" id="3.40.50.1000">
    <property type="entry name" value="HAD superfamily/HAD-like"/>
    <property type="match status" value="1"/>
</dbReference>